<dbReference type="InterPro" id="IPR016888">
    <property type="entry name" value="UCP028498"/>
</dbReference>
<proteinExistence type="predicted"/>
<evidence type="ECO:0000313" key="1">
    <source>
        <dbReference type="EMBL" id="MFC4828269.1"/>
    </source>
</evidence>
<keyword evidence="2" id="KW-1185">Reference proteome</keyword>
<evidence type="ECO:0000313" key="2">
    <source>
        <dbReference type="Proteomes" id="UP001595960"/>
    </source>
</evidence>
<sequence>MSTWTPDELARIGGAEELRVASYRRDGTLRRDVIIWVVRAGDDLYVRSAYGPENGWYVHAKRSGMGRIRAGGVERDVAFVDVPASETATHDALDAAYRDKYRQHPASVVATVVGPDVARVTLRLEPRD</sequence>
<dbReference type="EMBL" id="JBHSJC010000001">
    <property type="protein sequence ID" value="MFC4828269.1"/>
    <property type="molecule type" value="Genomic_DNA"/>
</dbReference>
<name>A0ABV9R434_9MICO</name>
<dbReference type="Pfam" id="PF10012">
    <property type="entry name" value="DUF2255"/>
    <property type="match status" value="1"/>
</dbReference>
<accession>A0ABV9R434</accession>
<organism evidence="1 2">
    <name type="scientific">Agromyces aurantiacus</name>
    <dbReference type="NCBI Taxonomy" id="165814"/>
    <lineage>
        <taxon>Bacteria</taxon>
        <taxon>Bacillati</taxon>
        <taxon>Actinomycetota</taxon>
        <taxon>Actinomycetes</taxon>
        <taxon>Micrococcales</taxon>
        <taxon>Microbacteriaceae</taxon>
        <taxon>Agromyces</taxon>
    </lineage>
</organism>
<reference evidence="2" key="1">
    <citation type="journal article" date="2019" name="Int. J. Syst. Evol. Microbiol.">
        <title>The Global Catalogue of Microorganisms (GCM) 10K type strain sequencing project: providing services to taxonomists for standard genome sequencing and annotation.</title>
        <authorList>
            <consortium name="The Broad Institute Genomics Platform"/>
            <consortium name="The Broad Institute Genome Sequencing Center for Infectious Disease"/>
            <person name="Wu L."/>
            <person name="Ma J."/>
        </authorList>
    </citation>
    <scope>NUCLEOTIDE SEQUENCE [LARGE SCALE GENOMIC DNA]</scope>
    <source>
        <strain evidence="2">CGMCC 1.12192</strain>
    </source>
</reference>
<dbReference type="RefSeq" id="WP_204391282.1">
    <property type="nucleotide sequence ID" value="NZ_JAFBBW010000001.1"/>
</dbReference>
<comment type="caution">
    <text evidence="1">The sequence shown here is derived from an EMBL/GenBank/DDBJ whole genome shotgun (WGS) entry which is preliminary data.</text>
</comment>
<dbReference type="Proteomes" id="UP001595960">
    <property type="component" value="Unassembled WGS sequence"/>
</dbReference>
<protein>
    <submittedName>
        <fullName evidence="1">DUF2255 family protein</fullName>
    </submittedName>
</protein>
<gene>
    <name evidence="1" type="ORF">ACFPER_05680</name>
</gene>